<organism evidence="2 3">
    <name type="scientific">Wickerhamomyces pijperi</name>
    <name type="common">Yeast</name>
    <name type="synonym">Pichia pijperi</name>
    <dbReference type="NCBI Taxonomy" id="599730"/>
    <lineage>
        <taxon>Eukaryota</taxon>
        <taxon>Fungi</taxon>
        <taxon>Dikarya</taxon>
        <taxon>Ascomycota</taxon>
        <taxon>Saccharomycotina</taxon>
        <taxon>Saccharomycetes</taxon>
        <taxon>Phaffomycetales</taxon>
        <taxon>Wickerhamomycetaceae</taxon>
        <taxon>Wickerhamomyces</taxon>
    </lineage>
</organism>
<evidence type="ECO:0000256" key="1">
    <source>
        <dbReference type="SAM" id="MobiDB-lite"/>
    </source>
</evidence>
<protein>
    <submittedName>
        <fullName evidence="2">Uncharacterized protein</fullName>
    </submittedName>
</protein>
<evidence type="ECO:0000313" key="3">
    <source>
        <dbReference type="Proteomes" id="UP000774326"/>
    </source>
</evidence>
<dbReference type="Proteomes" id="UP000774326">
    <property type="component" value="Unassembled WGS sequence"/>
</dbReference>
<evidence type="ECO:0000313" key="2">
    <source>
        <dbReference type="EMBL" id="KAH3682244.1"/>
    </source>
</evidence>
<name>A0A9P8Q3S9_WICPI</name>
<feature type="compositionally biased region" description="Basic and acidic residues" evidence="1">
    <location>
        <begin position="23"/>
        <end position="34"/>
    </location>
</feature>
<reference evidence="2" key="2">
    <citation type="submission" date="2021-01" db="EMBL/GenBank/DDBJ databases">
        <authorList>
            <person name="Schikora-Tamarit M.A."/>
        </authorList>
    </citation>
    <scope>NUCLEOTIDE SEQUENCE</scope>
    <source>
        <strain evidence="2">CBS2887</strain>
    </source>
</reference>
<feature type="compositionally biased region" description="Polar residues" evidence="1">
    <location>
        <begin position="1"/>
        <end position="12"/>
    </location>
</feature>
<proteinExistence type="predicted"/>
<dbReference type="EMBL" id="JAEUBG010003834">
    <property type="protein sequence ID" value="KAH3682244.1"/>
    <property type="molecule type" value="Genomic_DNA"/>
</dbReference>
<comment type="caution">
    <text evidence="2">The sequence shown here is derived from an EMBL/GenBank/DDBJ whole genome shotgun (WGS) entry which is preliminary data.</text>
</comment>
<accession>A0A9P8Q3S9</accession>
<feature type="region of interest" description="Disordered" evidence="1">
    <location>
        <begin position="1"/>
        <end position="36"/>
    </location>
</feature>
<keyword evidence="3" id="KW-1185">Reference proteome</keyword>
<reference evidence="2" key="1">
    <citation type="journal article" date="2021" name="Open Biol.">
        <title>Shared evolutionary footprints suggest mitochondrial oxidative damage underlies multiple complex I losses in fungi.</title>
        <authorList>
            <person name="Schikora-Tamarit M.A."/>
            <person name="Marcet-Houben M."/>
            <person name="Nosek J."/>
            <person name="Gabaldon T."/>
        </authorList>
    </citation>
    <scope>NUCLEOTIDE SEQUENCE</scope>
    <source>
        <strain evidence="2">CBS2887</strain>
    </source>
</reference>
<sequence>MSLLDNNHSTYISFPRLDGPDDNNNKSKASHDQSEYLSGDGFGPVFDAMSEGCDIFVDLCCWVGNKLQSISHRKDDRK</sequence>
<dbReference type="AlphaFoldDB" id="A0A9P8Q3S9"/>
<gene>
    <name evidence="2" type="ORF">WICPIJ_006783</name>
</gene>